<dbReference type="Gene3D" id="3.30.70.270">
    <property type="match status" value="1"/>
</dbReference>
<dbReference type="InterPro" id="IPR002156">
    <property type="entry name" value="RNaseH_domain"/>
</dbReference>
<evidence type="ECO:0000259" key="1">
    <source>
        <dbReference type="PROSITE" id="PS50879"/>
    </source>
</evidence>
<dbReference type="PANTHER" id="PTHR48475">
    <property type="entry name" value="RIBONUCLEASE H"/>
    <property type="match status" value="1"/>
</dbReference>
<keyword evidence="2" id="KW-0548">Nucleotidyltransferase</keyword>
<gene>
    <name evidence="2" type="ORF">Tci_028702</name>
</gene>
<comment type="caution">
    <text evidence="2">The sequence shown here is derived from an EMBL/GenBank/DDBJ whole genome shotgun (WGS) entry which is preliminary data.</text>
</comment>
<name>A0A6L2L995_TANCI</name>
<evidence type="ECO:0000313" key="2">
    <source>
        <dbReference type="EMBL" id="GEU56724.1"/>
    </source>
</evidence>
<dbReference type="InterPro" id="IPR043502">
    <property type="entry name" value="DNA/RNA_pol_sf"/>
</dbReference>
<proteinExistence type="predicted"/>
<dbReference type="Gene3D" id="3.10.10.10">
    <property type="entry name" value="HIV Type 1 Reverse Transcriptase, subunit A, domain 1"/>
    <property type="match status" value="1"/>
</dbReference>
<dbReference type="GO" id="GO:0004523">
    <property type="term" value="F:RNA-DNA hybrid ribonuclease activity"/>
    <property type="evidence" value="ECO:0007669"/>
    <property type="project" value="InterPro"/>
</dbReference>
<feature type="domain" description="RNase H type-1" evidence="1">
    <location>
        <begin position="178"/>
        <end position="236"/>
    </location>
</feature>
<keyword evidence="2" id="KW-0695">RNA-directed DNA polymerase</keyword>
<dbReference type="PROSITE" id="PS50879">
    <property type="entry name" value="RNASE_H_1"/>
    <property type="match status" value="1"/>
</dbReference>
<dbReference type="GO" id="GO:0003964">
    <property type="term" value="F:RNA-directed DNA polymerase activity"/>
    <property type="evidence" value="ECO:0007669"/>
    <property type="project" value="UniProtKB-KW"/>
</dbReference>
<reference evidence="2" key="1">
    <citation type="journal article" date="2019" name="Sci. Rep.">
        <title>Draft genome of Tanacetum cinerariifolium, the natural source of mosquito coil.</title>
        <authorList>
            <person name="Yamashiro T."/>
            <person name="Shiraishi A."/>
            <person name="Satake H."/>
            <person name="Nakayama K."/>
        </authorList>
    </citation>
    <scope>NUCLEOTIDE SEQUENCE</scope>
</reference>
<dbReference type="AlphaFoldDB" id="A0A6L2L995"/>
<protein>
    <submittedName>
        <fullName evidence="2">Reverse transcriptase domain-containing protein</fullName>
    </submittedName>
</protein>
<keyword evidence="2" id="KW-0808">Transferase</keyword>
<dbReference type="SUPFAM" id="SSF56672">
    <property type="entry name" value="DNA/RNA polymerases"/>
    <property type="match status" value="1"/>
</dbReference>
<organism evidence="2">
    <name type="scientific">Tanacetum cinerariifolium</name>
    <name type="common">Dalmatian daisy</name>
    <name type="synonym">Chrysanthemum cinerariifolium</name>
    <dbReference type="NCBI Taxonomy" id="118510"/>
    <lineage>
        <taxon>Eukaryota</taxon>
        <taxon>Viridiplantae</taxon>
        <taxon>Streptophyta</taxon>
        <taxon>Embryophyta</taxon>
        <taxon>Tracheophyta</taxon>
        <taxon>Spermatophyta</taxon>
        <taxon>Magnoliopsida</taxon>
        <taxon>eudicotyledons</taxon>
        <taxon>Gunneridae</taxon>
        <taxon>Pentapetalae</taxon>
        <taxon>asterids</taxon>
        <taxon>campanulids</taxon>
        <taxon>Asterales</taxon>
        <taxon>Asteraceae</taxon>
        <taxon>Asteroideae</taxon>
        <taxon>Anthemideae</taxon>
        <taxon>Anthemidinae</taxon>
        <taxon>Tanacetum</taxon>
    </lineage>
</organism>
<accession>A0A6L2L995</accession>
<dbReference type="PANTHER" id="PTHR48475:SF2">
    <property type="entry name" value="RIBONUCLEASE H"/>
    <property type="match status" value="1"/>
</dbReference>
<dbReference type="InterPro" id="IPR036397">
    <property type="entry name" value="RNaseH_sf"/>
</dbReference>
<dbReference type="GO" id="GO:0003676">
    <property type="term" value="F:nucleic acid binding"/>
    <property type="evidence" value="ECO:0007669"/>
    <property type="project" value="InterPro"/>
</dbReference>
<dbReference type="Gene3D" id="3.30.420.10">
    <property type="entry name" value="Ribonuclease H-like superfamily/Ribonuclease H"/>
    <property type="match status" value="1"/>
</dbReference>
<sequence length="236" mass="27808">MTRVLRSIAEHWLNIREGCPQVRQKKKGQVSDRNKAIQEDVTKFIEAQIMREVHYHNWLLNQVMVKKHDNNWRMWRRTKKKQFSTQVRECTATQIKNVGAPYQRLVDKDFKKQIGINLEVYVDDLVIKSHMEQEILRDIKETFKTLRKINMKIIPRNFIAERPDEDAPLAWIPIEEEILEPQTLFTDGSSCLEWSGVRLILINPEGMEFTYALRLNFVASNNEAEYEALVAGLRIA</sequence>
<dbReference type="EMBL" id="BKCJ010003711">
    <property type="protein sequence ID" value="GEU56724.1"/>
    <property type="molecule type" value="Genomic_DNA"/>
</dbReference>
<dbReference type="InterPro" id="IPR043128">
    <property type="entry name" value="Rev_trsase/Diguanyl_cyclase"/>
</dbReference>